<dbReference type="OrthoDB" id="3648773at2759"/>
<sequence>MPATHPSLGNPSTLEHHRPSVTLRDSDESAGKGGADDEDDVAPRPAPVPSFPLTRNWTSLQEHADTVRAVIGGSTPRAEDRREGFTWEVPNGGELNDKSGRRGYPAKPPSPPLIRTIHDSRNDAPMRSAPSRASADDFEPQSFKRRTSRALSSASSVGSPRLSRHDTGGSSIGSIARGVMRHVPDIMMFTPSERKSRMTGKHGTKDVHEDPPQHPNKAGRPLSSTLPPALKKRDIDKKVTKHVHVLDGPNAKFPEPTPLKGGLKDRRKLDQAEAMKLTLPLKMPNLPPRRRMSMSKMQDIAPPRPRSPKTPWIRETALSWQPQVDPSMIPETPSSAISNEQNGPGLLPDNDPIQSSVPPRFNQRPIRIRKYINRPRHSRTESATSEPSIASLGVFAPEEIQAPFQTPPINEPSSLKGVSKRPGRWRWSTPWNSSEAASGGSSTHEGLTRRYSFSRFFRAGKQSSQTSPPLSPFTQPDNNRISWHRTQPGSHSYGNALALANMPVPPTFVPPGLHRVPTPPTFDEVGEVKEKLANFVFEYDGVKRPKSSPGIPGRIWDSNVLLMSQDSNITPHSSPSEESPQGAITSATATPNTATKLTPSGSNPWSIPPPTPPTILPPKPFAAVTLSSALAPHSPTPSAEHLEWFRVPMDADSDINSRVKEIEERAKFEWLTPEHLPSSPLCPLNPKYRGPGRGMCVFHGQEGGSGGLLMDGESPVREGDAEVWGRGYLARRRRLMSSSSS</sequence>
<feature type="compositionally biased region" description="Polar residues" evidence="1">
    <location>
        <begin position="566"/>
        <end position="603"/>
    </location>
</feature>
<feature type="compositionally biased region" description="Pro residues" evidence="1">
    <location>
        <begin position="606"/>
        <end position="620"/>
    </location>
</feature>
<organism evidence="2 3">
    <name type="scientific">Melanomma pulvis-pyrius CBS 109.77</name>
    <dbReference type="NCBI Taxonomy" id="1314802"/>
    <lineage>
        <taxon>Eukaryota</taxon>
        <taxon>Fungi</taxon>
        <taxon>Dikarya</taxon>
        <taxon>Ascomycota</taxon>
        <taxon>Pezizomycotina</taxon>
        <taxon>Dothideomycetes</taxon>
        <taxon>Pleosporomycetidae</taxon>
        <taxon>Pleosporales</taxon>
        <taxon>Melanommataceae</taxon>
        <taxon>Melanomma</taxon>
    </lineage>
</organism>
<evidence type="ECO:0000313" key="2">
    <source>
        <dbReference type="EMBL" id="KAF2796664.1"/>
    </source>
</evidence>
<feature type="compositionally biased region" description="Basic and acidic residues" evidence="1">
    <location>
        <begin position="14"/>
        <end position="30"/>
    </location>
</feature>
<dbReference type="Proteomes" id="UP000799757">
    <property type="component" value="Unassembled WGS sequence"/>
</dbReference>
<keyword evidence="3" id="KW-1185">Reference proteome</keyword>
<evidence type="ECO:0000313" key="3">
    <source>
        <dbReference type="Proteomes" id="UP000799757"/>
    </source>
</evidence>
<feature type="region of interest" description="Disordered" evidence="1">
    <location>
        <begin position="404"/>
        <end position="446"/>
    </location>
</feature>
<reference evidence="2" key="1">
    <citation type="journal article" date="2020" name="Stud. Mycol.">
        <title>101 Dothideomycetes genomes: a test case for predicting lifestyles and emergence of pathogens.</title>
        <authorList>
            <person name="Haridas S."/>
            <person name="Albert R."/>
            <person name="Binder M."/>
            <person name="Bloem J."/>
            <person name="Labutti K."/>
            <person name="Salamov A."/>
            <person name="Andreopoulos B."/>
            <person name="Baker S."/>
            <person name="Barry K."/>
            <person name="Bills G."/>
            <person name="Bluhm B."/>
            <person name="Cannon C."/>
            <person name="Castanera R."/>
            <person name="Culley D."/>
            <person name="Daum C."/>
            <person name="Ezra D."/>
            <person name="Gonzalez J."/>
            <person name="Henrissat B."/>
            <person name="Kuo A."/>
            <person name="Liang C."/>
            <person name="Lipzen A."/>
            <person name="Lutzoni F."/>
            <person name="Magnuson J."/>
            <person name="Mondo S."/>
            <person name="Nolan M."/>
            <person name="Ohm R."/>
            <person name="Pangilinan J."/>
            <person name="Park H.-J."/>
            <person name="Ramirez L."/>
            <person name="Alfaro M."/>
            <person name="Sun H."/>
            <person name="Tritt A."/>
            <person name="Yoshinaga Y."/>
            <person name="Zwiers L.-H."/>
            <person name="Turgeon B."/>
            <person name="Goodwin S."/>
            <person name="Spatafora J."/>
            <person name="Crous P."/>
            <person name="Grigoriev I."/>
        </authorList>
    </citation>
    <scope>NUCLEOTIDE SEQUENCE</scope>
    <source>
        <strain evidence="2">CBS 109.77</strain>
    </source>
</reference>
<feature type="compositionally biased region" description="Low complexity" evidence="1">
    <location>
        <begin position="149"/>
        <end position="161"/>
    </location>
</feature>
<dbReference type="AlphaFoldDB" id="A0A6A6XKB8"/>
<feature type="compositionally biased region" description="Basic and acidic residues" evidence="1">
    <location>
        <begin position="203"/>
        <end position="212"/>
    </location>
</feature>
<dbReference type="EMBL" id="MU001825">
    <property type="protein sequence ID" value="KAF2796664.1"/>
    <property type="molecule type" value="Genomic_DNA"/>
</dbReference>
<proteinExistence type="predicted"/>
<gene>
    <name evidence="2" type="ORF">K505DRAFT_157985</name>
</gene>
<feature type="region of interest" description="Disordered" evidence="1">
    <location>
        <begin position="566"/>
        <end position="620"/>
    </location>
</feature>
<name>A0A6A6XKB8_9PLEO</name>
<feature type="compositionally biased region" description="Polar residues" evidence="1">
    <location>
        <begin position="461"/>
        <end position="487"/>
    </location>
</feature>
<feature type="region of interest" description="Disordered" evidence="1">
    <location>
        <begin position="191"/>
        <end position="265"/>
    </location>
</feature>
<feature type="compositionally biased region" description="Polar residues" evidence="1">
    <location>
        <begin position="429"/>
        <end position="445"/>
    </location>
</feature>
<feature type="compositionally biased region" description="Polar residues" evidence="1">
    <location>
        <begin position="332"/>
        <end position="342"/>
    </location>
</feature>
<feature type="region of interest" description="Disordered" evidence="1">
    <location>
        <begin position="324"/>
        <end position="360"/>
    </location>
</feature>
<protein>
    <submittedName>
        <fullName evidence="2">Uncharacterized protein</fullName>
    </submittedName>
</protein>
<feature type="region of interest" description="Disordered" evidence="1">
    <location>
        <begin position="459"/>
        <end position="487"/>
    </location>
</feature>
<feature type="region of interest" description="Disordered" evidence="1">
    <location>
        <begin position="1"/>
        <end position="173"/>
    </location>
</feature>
<evidence type="ECO:0000256" key="1">
    <source>
        <dbReference type="SAM" id="MobiDB-lite"/>
    </source>
</evidence>
<accession>A0A6A6XKB8</accession>